<protein>
    <recommendedName>
        <fullName evidence="2">Secretion system C-terminal sorting domain-containing protein</fullName>
    </recommendedName>
</protein>
<gene>
    <name evidence="3" type="ORF">A2519_16705</name>
</gene>
<dbReference type="SUPFAM" id="SSF49452">
    <property type="entry name" value="Starch-binding domain-like"/>
    <property type="match status" value="1"/>
</dbReference>
<evidence type="ECO:0000259" key="2">
    <source>
        <dbReference type="Pfam" id="PF18962"/>
    </source>
</evidence>
<dbReference type="Gene3D" id="2.60.40.1120">
    <property type="entry name" value="Carboxypeptidase-like, regulatory domain"/>
    <property type="match status" value="3"/>
</dbReference>
<dbReference type="InterPro" id="IPR013784">
    <property type="entry name" value="Carb-bd-like_fold"/>
</dbReference>
<evidence type="ECO:0000313" key="4">
    <source>
        <dbReference type="Proteomes" id="UP000179243"/>
    </source>
</evidence>
<accession>A0A1F7F710</accession>
<sequence length="411" mass="42972">MRNTRKVSLLMVLAIAASIWGAPQPDTTGVFTGTVADSATGTALAGARVILSKYLISGSILDSVRTDASGNYIFDSVVTGRNNKYTISINLTGYAAASATYLMLTAGQRDTVDFLLVPGDTSVVPVGDSGSIAGVVEDSLSSTALENALVLLSQGTGYSGILIDSARTGSNGRYYFDSLAFGIKYTVSVSAAGYMPKSNGSIMLSSLIPADTIDFTLVQMDTSDSWVVTGAITADSTGGAPIESAQVLFVQRTGTENRYSAITGIDGNYSLLVPALALTYTVTVSGSGFFTKQTQRQIAADSSDVSMFLVTDTIATLPEGASGPETANLLSVYPNPFNGSATVSFATSGMQSIHLAVYGIDGKLVTMLADGTRQQGQHVAVWNTAKVPSGVYFVQYRSGNQTVVRKLMLRK</sequence>
<organism evidence="3 4">
    <name type="scientific">Candidatus Raymondbacteria bacterium RIFOXYD12_FULL_49_13</name>
    <dbReference type="NCBI Taxonomy" id="1817890"/>
    <lineage>
        <taxon>Bacteria</taxon>
        <taxon>Raymondiibacteriota</taxon>
    </lineage>
</organism>
<dbReference type="InterPro" id="IPR026444">
    <property type="entry name" value="Secre_tail"/>
</dbReference>
<dbReference type="SUPFAM" id="SSF49464">
    <property type="entry name" value="Carboxypeptidase regulatory domain-like"/>
    <property type="match status" value="2"/>
</dbReference>
<evidence type="ECO:0000313" key="3">
    <source>
        <dbReference type="EMBL" id="OGK02307.1"/>
    </source>
</evidence>
<dbReference type="Pfam" id="PF13620">
    <property type="entry name" value="CarboxypepD_reg"/>
    <property type="match status" value="2"/>
</dbReference>
<proteinExistence type="predicted"/>
<name>A0A1F7F710_UNCRA</name>
<feature type="chain" id="PRO_5009528481" description="Secretion system C-terminal sorting domain-containing protein" evidence="1">
    <location>
        <begin position="22"/>
        <end position="411"/>
    </location>
</feature>
<dbReference type="Proteomes" id="UP000179243">
    <property type="component" value="Unassembled WGS sequence"/>
</dbReference>
<reference evidence="3 4" key="1">
    <citation type="journal article" date="2016" name="Nat. Commun.">
        <title>Thousands of microbial genomes shed light on interconnected biogeochemical processes in an aquifer system.</title>
        <authorList>
            <person name="Anantharaman K."/>
            <person name="Brown C.T."/>
            <person name="Hug L.A."/>
            <person name="Sharon I."/>
            <person name="Castelle C.J."/>
            <person name="Probst A.J."/>
            <person name="Thomas B.C."/>
            <person name="Singh A."/>
            <person name="Wilkins M.J."/>
            <person name="Karaoz U."/>
            <person name="Brodie E.L."/>
            <person name="Williams K.H."/>
            <person name="Hubbard S.S."/>
            <person name="Banfield J.F."/>
        </authorList>
    </citation>
    <scope>NUCLEOTIDE SEQUENCE [LARGE SCALE GENOMIC DNA]</scope>
</reference>
<feature type="signal peptide" evidence="1">
    <location>
        <begin position="1"/>
        <end position="21"/>
    </location>
</feature>
<dbReference type="AlphaFoldDB" id="A0A1F7F710"/>
<feature type="domain" description="Secretion system C-terminal sorting" evidence="2">
    <location>
        <begin position="332"/>
        <end position="408"/>
    </location>
</feature>
<dbReference type="NCBIfam" id="TIGR04183">
    <property type="entry name" value="Por_Secre_tail"/>
    <property type="match status" value="1"/>
</dbReference>
<dbReference type="GO" id="GO:0030246">
    <property type="term" value="F:carbohydrate binding"/>
    <property type="evidence" value="ECO:0007669"/>
    <property type="project" value="InterPro"/>
</dbReference>
<dbReference type="EMBL" id="MFYX01000110">
    <property type="protein sequence ID" value="OGK02307.1"/>
    <property type="molecule type" value="Genomic_DNA"/>
</dbReference>
<dbReference type="Pfam" id="PF18962">
    <property type="entry name" value="Por_Secre_tail"/>
    <property type="match status" value="1"/>
</dbReference>
<keyword evidence="1" id="KW-0732">Signal</keyword>
<comment type="caution">
    <text evidence="3">The sequence shown here is derived from an EMBL/GenBank/DDBJ whole genome shotgun (WGS) entry which is preliminary data.</text>
</comment>
<evidence type="ECO:0000256" key="1">
    <source>
        <dbReference type="SAM" id="SignalP"/>
    </source>
</evidence>
<dbReference type="InterPro" id="IPR008969">
    <property type="entry name" value="CarboxyPept-like_regulatory"/>
</dbReference>